<dbReference type="InterPro" id="IPR050266">
    <property type="entry name" value="AB_hydrolase_sf"/>
</dbReference>
<dbReference type="Gene3D" id="3.40.50.1820">
    <property type="entry name" value="alpha/beta hydrolase"/>
    <property type="match status" value="1"/>
</dbReference>
<evidence type="ECO:0000259" key="1">
    <source>
        <dbReference type="Pfam" id="PF00561"/>
    </source>
</evidence>
<dbReference type="RefSeq" id="WP_005193551.1">
    <property type="nucleotide sequence ID" value="NZ_CP045804.1"/>
</dbReference>
<dbReference type="SUPFAM" id="SSF53474">
    <property type="entry name" value="alpha/beta-Hydrolases"/>
    <property type="match status" value="1"/>
</dbReference>
<dbReference type="PRINTS" id="PR00111">
    <property type="entry name" value="ABHYDROLASE"/>
</dbReference>
<keyword evidence="2" id="KW-0378">Hydrolase</keyword>
<organism evidence="2">
    <name type="scientific">Gordonia amarae</name>
    <dbReference type="NCBI Taxonomy" id="36821"/>
    <lineage>
        <taxon>Bacteria</taxon>
        <taxon>Bacillati</taxon>
        <taxon>Actinomycetota</taxon>
        <taxon>Actinomycetes</taxon>
        <taxon>Mycobacteriales</taxon>
        <taxon>Gordoniaceae</taxon>
        <taxon>Gordonia</taxon>
    </lineage>
</organism>
<dbReference type="PANTHER" id="PTHR43798">
    <property type="entry name" value="MONOACYLGLYCEROL LIPASE"/>
    <property type="match status" value="1"/>
</dbReference>
<protein>
    <submittedName>
        <fullName evidence="2">Alpha/beta fold hydrolase</fullName>
    </submittedName>
</protein>
<feature type="domain" description="AB hydrolase-1" evidence="1">
    <location>
        <begin position="24"/>
        <end position="129"/>
    </location>
</feature>
<reference evidence="2" key="1">
    <citation type="journal article" date="2021" name="Nat. Microbiol.">
        <title>Cocultivation of an ultrasmall environmental parasitic bacterium with lytic ability against bacteria associated with wastewater foams.</title>
        <authorList>
            <person name="Batinovic S."/>
            <person name="Rose J.J.A."/>
            <person name="Ratcliffe J."/>
            <person name="Seviour R.J."/>
            <person name="Petrovski S."/>
        </authorList>
    </citation>
    <scope>NUCLEOTIDE SEQUENCE</scope>
    <source>
        <strain evidence="2">CON44</strain>
    </source>
</reference>
<name>A0A857LX17_9ACTN</name>
<evidence type="ECO:0000313" key="2">
    <source>
        <dbReference type="EMBL" id="QHN40843.1"/>
    </source>
</evidence>
<proteinExistence type="predicted"/>
<dbReference type="AlphaFoldDB" id="A0A857LX17"/>
<dbReference type="EMBL" id="CP045810">
    <property type="protein sequence ID" value="QHN40843.1"/>
    <property type="molecule type" value="Genomic_DNA"/>
</dbReference>
<dbReference type="Pfam" id="PF00561">
    <property type="entry name" value="Abhydrolase_1"/>
    <property type="match status" value="1"/>
</dbReference>
<accession>A0A857LX17</accession>
<dbReference type="GO" id="GO:0016787">
    <property type="term" value="F:hydrolase activity"/>
    <property type="evidence" value="ECO:0007669"/>
    <property type="project" value="UniProtKB-KW"/>
</dbReference>
<dbReference type="InterPro" id="IPR000073">
    <property type="entry name" value="AB_hydrolase_1"/>
</dbReference>
<dbReference type="InterPro" id="IPR029058">
    <property type="entry name" value="AB_hydrolase_fold"/>
</dbReference>
<sequence>MRTLTGAGGTTLAVRTSGPIDTRPPVLLVHGMGSDHSTWRSTASMLRRAGRTVIAPDLRGHGRSAHTGDYSLGSFADDLRAVVDDLGVEQADVIGHSLGAHSALRLAMEHPTRVRSLVLEEVPPMPRDDADLAEEITMGAGLGERVRGIAALLRNPLPVLRCDRAVGEAVQQQFAVADPGWWERLPEVTTRTLVISGGTRSFLQPRHLRDLATALPESGFEQFDVGHSVHRDAGPAFNSAVGQFLGLAGTRPA</sequence>
<gene>
    <name evidence="2" type="ORF">GII30_18280</name>
</gene>